<dbReference type="EMBL" id="LR026984">
    <property type="protein sequence ID" value="VCU39145.1"/>
    <property type="molecule type" value="Genomic_DNA"/>
</dbReference>
<reference evidence="1 2" key="1">
    <citation type="submission" date="2018-08" db="EMBL/GenBank/DDBJ databases">
        <authorList>
            <person name="Muller C M."/>
        </authorList>
    </citation>
    <scope>NUCLEOTIDE SEQUENCE [LARGE SCALE GENOMIC DNA]</scope>
</reference>
<name>A0A9X9PQC9_BLUGR</name>
<protein>
    <submittedName>
        <fullName evidence="1">Bgt-51245</fullName>
    </submittedName>
</protein>
<proteinExistence type="predicted"/>
<evidence type="ECO:0000313" key="2">
    <source>
        <dbReference type="Proteomes" id="UP000324639"/>
    </source>
</evidence>
<keyword evidence="2" id="KW-1185">Reference proteome</keyword>
<evidence type="ECO:0000313" key="1">
    <source>
        <dbReference type="EMBL" id="VCU39145.1"/>
    </source>
</evidence>
<sequence length="161" mass="18086">MSTFIDNTAHFTANPLRKITSSFKGVCAMCNFHYSPRILDENADLQPLREALKTLMNSLSCYAQNNTVLSSADTIMDIRLSSIEERLTLHSIQLNSFIPVVRSILSSEPDNEIWNNVVKLVDTYEPIHLFGMSVASTKQGEARHSRCTAPYEGTDQIMETL</sequence>
<dbReference type="AlphaFoldDB" id="A0A9X9PQC9"/>
<dbReference type="Proteomes" id="UP000324639">
    <property type="component" value="Chromosome Bgt_-01"/>
</dbReference>
<gene>
    <name evidence="1" type="ORF">BGT96224V316_LOCUS394</name>
</gene>
<accession>A0A9X9PQC9</accession>
<organism evidence="1 2">
    <name type="scientific">Blumeria graminis f. sp. tritici</name>
    <dbReference type="NCBI Taxonomy" id="62690"/>
    <lineage>
        <taxon>Eukaryota</taxon>
        <taxon>Fungi</taxon>
        <taxon>Dikarya</taxon>
        <taxon>Ascomycota</taxon>
        <taxon>Pezizomycotina</taxon>
        <taxon>Leotiomycetes</taxon>
        <taxon>Erysiphales</taxon>
        <taxon>Erysiphaceae</taxon>
        <taxon>Blumeria</taxon>
    </lineage>
</organism>